<name>A0ABD2I9M5_9BILA</name>
<dbReference type="EMBL" id="JBICBT010001268">
    <property type="protein sequence ID" value="KAL3075841.1"/>
    <property type="molecule type" value="Genomic_DNA"/>
</dbReference>
<evidence type="ECO:0000313" key="5">
    <source>
        <dbReference type="EMBL" id="KAL3075841.1"/>
    </source>
</evidence>
<dbReference type="GO" id="GO:0009898">
    <property type="term" value="C:cytoplasmic side of plasma membrane"/>
    <property type="evidence" value="ECO:0007669"/>
    <property type="project" value="UniProtKB-ARBA"/>
</dbReference>
<keyword evidence="3" id="KW-0496">Mitochondrion</keyword>
<comment type="similarity">
    <text evidence="2">Belongs to the band 7/mec-2 family.</text>
</comment>
<evidence type="ECO:0000313" key="6">
    <source>
        <dbReference type="EMBL" id="KAL3125984.1"/>
    </source>
</evidence>
<dbReference type="SMART" id="SM00244">
    <property type="entry name" value="PHB"/>
    <property type="match status" value="1"/>
</dbReference>
<proteinExistence type="inferred from homology"/>
<organism evidence="5 7">
    <name type="scientific">Heterodera trifolii</name>
    <dbReference type="NCBI Taxonomy" id="157864"/>
    <lineage>
        <taxon>Eukaryota</taxon>
        <taxon>Metazoa</taxon>
        <taxon>Ecdysozoa</taxon>
        <taxon>Nematoda</taxon>
        <taxon>Chromadorea</taxon>
        <taxon>Rhabditida</taxon>
        <taxon>Tylenchina</taxon>
        <taxon>Tylenchomorpha</taxon>
        <taxon>Tylenchoidea</taxon>
        <taxon>Heteroderidae</taxon>
        <taxon>Heteroderinae</taxon>
        <taxon>Heterodera</taxon>
    </lineage>
</organism>
<dbReference type="InterPro" id="IPR036013">
    <property type="entry name" value="Band_7/SPFH_dom_sf"/>
</dbReference>
<evidence type="ECO:0000259" key="4">
    <source>
        <dbReference type="SMART" id="SM00244"/>
    </source>
</evidence>
<gene>
    <name evidence="6" type="ORF">niasHT_001502</name>
    <name evidence="5" type="ORF">niasHT_032044</name>
</gene>
<dbReference type="Pfam" id="PF16200">
    <property type="entry name" value="Band_7_C"/>
    <property type="match status" value="1"/>
</dbReference>
<dbReference type="GO" id="GO:0005739">
    <property type="term" value="C:mitochondrion"/>
    <property type="evidence" value="ECO:0007669"/>
    <property type="project" value="UniProtKB-SubCell"/>
</dbReference>
<sequence length="363" mass="40523">MHSKHFKGGKFNTILHFVPHQYAWVVERAGKFHRILEPGVHIVYPIIDEIRYRHCLKEMCIEIPQQEAITKDNVQLDLDAILYVQVVDPYKASYGVQEPEYAISQLAQTVMRAEVGKLMLDNVFHERANLNRAIVGGIKESCAPWGLICLRYEIRTMNMPPEIQRAMKMQVEAERKKRAAILESEGICEAEKNRAEGEKQARILRSEAQMQEQMNKSMGLAKAAEAEKIQRILQSEAEMQMKVNMAIGLAKSAESEKESRVILAEAEEQEQVIVSRGLACAIETEAEARAKALERMAQGIEKMGGTNAAAFVTADNYVKAFANLAKSSNTVIIPSNSMDISGMVTQAMGIYGTIANANTANKH</sequence>
<dbReference type="InterPro" id="IPR001972">
    <property type="entry name" value="Stomatin_HflK_fam"/>
</dbReference>
<reference evidence="5 7" key="1">
    <citation type="submission" date="2024-10" db="EMBL/GenBank/DDBJ databases">
        <authorList>
            <person name="Kim D."/>
        </authorList>
    </citation>
    <scope>NUCLEOTIDE SEQUENCE [LARGE SCALE GENOMIC DNA]</scope>
    <source>
        <strain evidence="5">BH-2024</strain>
    </source>
</reference>
<comment type="caution">
    <text evidence="5">The sequence shown here is derived from an EMBL/GenBank/DDBJ whole genome shotgun (WGS) entry which is preliminary data.</text>
</comment>
<dbReference type="EMBL" id="JBICBT010000013">
    <property type="protein sequence ID" value="KAL3125984.1"/>
    <property type="molecule type" value="Genomic_DNA"/>
</dbReference>
<evidence type="ECO:0000313" key="7">
    <source>
        <dbReference type="Proteomes" id="UP001620626"/>
    </source>
</evidence>
<accession>A0ABD2I9M5</accession>
<feature type="domain" description="Band 7" evidence="4">
    <location>
        <begin position="13"/>
        <end position="171"/>
    </location>
</feature>
<dbReference type="Pfam" id="PF01145">
    <property type="entry name" value="Band_7"/>
    <property type="match status" value="1"/>
</dbReference>
<dbReference type="Gene3D" id="3.30.479.30">
    <property type="entry name" value="Band 7 domain"/>
    <property type="match status" value="1"/>
</dbReference>
<dbReference type="AlphaFoldDB" id="A0ABD2I9M5"/>
<evidence type="ECO:0000256" key="1">
    <source>
        <dbReference type="ARBA" id="ARBA00004173"/>
    </source>
</evidence>
<dbReference type="InterPro" id="IPR050710">
    <property type="entry name" value="Band7/mec-2_domain"/>
</dbReference>
<dbReference type="SUPFAM" id="SSF117892">
    <property type="entry name" value="Band 7/SPFH domain"/>
    <property type="match status" value="1"/>
</dbReference>
<dbReference type="PANTHER" id="PTHR43327:SF10">
    <property type="entry name" value="STOMATIN-LIKE PROTEIN 2, MITOCHONDRIAL"/>
    <property type="match status" value="1"/>
</dbReference>
<dbReference type="PANTHER" id="PTHR43327">
    <property type="entry name" value="STOMATIN-LIKE PROTEIN 2, MITOCHONDRIAL"/>
    <property type="match status" value="1"/>
</dbReference>
<evidence type="ECO:0000256" key="2">
    <source>
        <dbReference type="ARBA" id="ARBA00008164"/>
    </source>
</evidence>
<dbReference type="PRINTS" id="PR00721">
    <property type="entry name" value="STOMATIN"/>
</dbReference>
<dbReference type="InterPro" id="IPR001107">
    <property type="entry name" value="Band_7"/>
</dbReference>
<protein>
    <recommendedName>
        <fullName evidence="4">Band 7 domain-containing protein</fullName>
    </recommendedName>
</protein>
<dbReference type="FunFam" id="3.30.479.30:FF:000004">
    <property type="entry name" value="Putative membrane protease family, stomatin"/>
    <property type="match status" value="1"/>
</dbReference>
<dbReference type="CDD" id="cd08829">
    <property type="entry name" value="SPFH_paraslipin"/>
    <property type="match status" value="1"/>
</dbReference>
<dbReference type="InterPro" id="IPR032435">
    <property type="entry name" value="STML2-like_C"/>
</dbReference>
<evidence type="ECO:0000256" key="3">
    <source>
        <dbReference type="ARBA" id="ARBA00023128"/>
    </source>
</evidence>
<dbReference type="Proteomes" id="UP001620626">
    <property type="component" value="Unassembled WGS sequence"/>
</dbReference>
<keyword evidence="7" id="KW-1185">Reference proteome</keyword>
<comment type="subcellular location">
    <subcellularLocation>
        <location evidence="1">Mitochondrion</location>
    </subcellularLocation>
</comment>